<feature type="domain" description="Sema" evidence="7">
    <location>
        <begin position="1"/>
        <end position="322"/>
    </location>
</feature>
<dbReference type="PANTHER" id="PTHR11036">
    <property type="entry name" value="SEMAPHORIN"/>
    <property type="match status" value="1"/>
</dbReference>
<keyword evidence="9" id="KW-1185">Reference proteome</keyword>
<dbReference type="GO" id="GO:0005886">
    <property type="term" value="C:plasma membrane"/>
    <property type="evidence" value="ECO:0007669"/>
    <property type="project" value="TreeGrafter"/>
</dbReference>
<evidence type="ECO:0000256" key="5">
    <source>
        <dbReference type="ARBA" id="ARBA00023180"/>
    </source>
</evidence>
<dbReference type="GO" id="GO:0030335">
    <property type="term" value="P:positive regulation of cell migration"/>
    <property type="evidence" value="ECO:0007669"/>
    <property type="project" value="TreeGrafter"/>
</dbReference>
<dbReference type="InterPro" id="IPR013783">
    <property type="entry name" value="Ig-like_fold"/>
</dbReference>
<dbReference type="OMA" id="GIHKFGS"/>
<proteinExistence type="inferred from homology"/>
<evidence type="ECO:0000259" key="7">
    <source>
        <dbReference type="PROSITE" id="PS51004"/>
    </source>
</evidence>
<dbReference type="InterPro" id="IPR016201">
    <property type="entry name" value="PSI"/>
</dbReference>
<dbReference type="Gene3D" id="3.30.1680.10">
    <property type="entry name" value="ligand-binding face of the semaphorins, domain 2"/>
    <property type="match status" value="1"/>
</dbReference>
<dbReference type="InterPro" id="IPR001627">
    <property type="entry name" value="Semap_dom"/>
</dbReference>
<dbReference type="Gene3D" id="2.130.10.10">
    <property type="entry name" value="YVTN repeat-like/Quinoprotein amine dehydrogenase"/>
    <property type="match status" value="1"/>
</dbReference>
<dbReference type="InterPro" id="IPR015943">
    <property type="entry name" value="WD40/YVTN_repeat-like_dom_sf"/>
</dbReference>
<dbReference type="Gene3D" id="2.60.40.10">
    <property type="entry name" value="Immunoglobulins"/>
    <property type="match status" value="1"/>
</dbReference>
<dbReference type="PANTHER" id="PTHR11036:SF144">
    <property type="entry name" value="SEMAPHORIN-7A-LIKE"/>
    <property type="match status" value="1"/>
</dbReference>
<evidence type="ECO:0000256" key="6">
    <source>
        <dbReference type="PROSITE-ProRule" id="PRU00352"/>
    </source>
</evidence>
<evidence type="ECO:0000256" key="4">
    <source>
        <dbReference type="ARBA" id="ARBA00023157"/>
    </source>
</evidence>
<dbReference type="SUPFAM" id="SSF103575">
    <property type="entry name" value="Plexin repeat"/>
    <property type="match status" value="1"/>
</dbReference>
<dbReference type="Ensembl" id="ENSSFAT00005006535.1">
    <property type="protein sequence ID" value="ENSSFAP00005006213.1"/>
    <property type="gene ID" value="ENSSFAG00005003787.1"/>
</dbReference>
<evidence type="ECO:0000313" key="8">
    <source>
        <dbReference type="Ensembl" id="ENSSFAP00005006213.1"/>
    </source>
</evidence>
<sequence length="494" mass="56544">MKNIKESIKGFIDKESEHSILVESEQSADLYITYSGSQDRVGLYKFGSRTVMPANHDKEQHYAGLVLSRRIDSPLQDRVYAFYKQRNRDTRVNSEMWTSFVTQVCMSDVGGPKNLLQFRWTSQLNARMFCGDSERKLLFSELVDTATVHADHWENTKIYGLFRNEWGMSAVCVYTIRDINDVFMNSSFNGQTSETTTNRQRDCVEDSSKISLNILRMIDKNSELEDWIHPVGNSNPLLFSHHNYTHISVDSFQQKDNSQHPVIFLSLNNGRIHKVLQHESEPFIIAEYRPFSHTTHITSINLHSSSKKLYVNSRDQLVQVDVANCTQYGSTCQDCILSRDPYCGWKDGLCTSDTHNALQDVARGNPALCPSATSKSQGARHEMKAERRSESMVSVPFRSRYFLTCPVSSHHAEYIWKSPGQTTNCSSKGEQCVHLIHSMGPEQEGLHQCLSEERGYQKVLAQYQLMLKGRTESLRSGLVFWVCLMTVFVQVFYC</sequence>
<dbReference type="Proteomes" id="UP000472267">
    <property type="component" value="Unassembled WGS sequence"/>
</dbReference>
<reference evidence="8" key="2">
    <citation type="submission" date="2025-09" db="UniProtKB">
        <authorList>
            <consortium name="Ensembl"/>
        </authorList>
    </citation>
    <scope>IDENTIFICATION</scope>
</reference>
<dbReference type="GO" id="GO:0001755">
    <property type="term" value="P:neural crest cell migration"/>
    <property type="evidence" value="ECO:0007669"/>
    <property type="project" value="TreeGrafter"/>
</dbReference>
<dbReference type="InterPro" id="IPR027231">
    <property type="entry name" value="Semaphorin"/>
</dbReference>
<dbReference type="PROSITE" id="PS51004">
    <property type="entry name" value="SEMA"/>
    <property type="match status" value="1"/>
</dbReference>
<gene>
    <name evidence="8" type="primary">LOC115384711</name>
</gene>
<keyword evidence="5" id="KW-0325">Glycoprotein</keyword>
<dbReference type="InterPro" id="IPR036352">
    <property type="entry name" value="Semap_dom_sf"/>
</dbReference>
<dbReference type="AlphaFoldDB" id="A0A672FI96"/>
<dbReference type="Pfam" id="PF01437">
    <property type="entry name" value="PSI"/>
    <property type="match status" value="1"/>
</dbReference>
<evidence type="ECO:0000256" key="2">
    <source>
        <dbReference type="ARBA" id="ARBA00009492"/>
    </source>
</evidence>
<dbReference type="GO" id="GO:0043931">
    <property type="term" value="P:ossification involved in bone maturation"/>
    <property type="evidence" value="ECO:0007669"/>
    <property type="project" value="TreeGrafter"/>
</dbReference>
<dbReference type="GO" id="GO:0045499">
    <property type="term" value="F:chemorepellent activity"/>
    <property type="evidence" value="ECO:0007669"/>
    <property type="project" value="TreeGrafter"/>
</dbReference>
<organism evidence="8 9">
    <name type="scientific">Salarias fasciatus</name>
    <name type="common">Jewelled blenny</name>
    <name type="synonym">Blennius fasciatus</name>
    <dbReference type="NCBI Taxonomy" id="181472"/>
    <lineage>
        <taxon>Eukaryota</taxon>
        <taxon>Metazoa</taxon>
        <taxon>Chordata</taxon>
        <taxon>Craniata</taxon>
        <taxon>Vertebrata</taxon>
        <taxon>Euteleostomi</taxon>
        <taxon>Actinopterygii</taxon>
        <taxon>Neopterygii</taxon>
        <taxon>Teleostei</taxon>
        <taxon>Neoteleostei</taxon>
        <taxon>Acanthomorphata</taxon>
        <taxon>Ovalentaria</taxon>
        <taxon>Blenniimorphae</taxon>
        <taxon>Blenniiformes</taxon>
        <taxon>Blennioidei</taxon>
        <taxon>Blenniidae</taxon>
        <taxon>Salariinae</taxon>
        <taxon>Salarias</taxon>
    </lineage>
</organism>
<comment type="subcellular location">
    <subcellularLocation>
        <location evidence="1">Membrane</location>
    </subcellularLocation>
</comment>
<evidence type="ECO:0000313" key="9">
    <source>
        <dbReference type="Proteomes" id="UP000472267"/>
    </source>
</evidence>
<reference evidence="8" key="1">
    <citation type="submission" date="2025-08" db="UniProtKB">
        <authorList>
            <consortium name="Ensembl"/>
        </authorList>
    </citation>
    <scope>IDENTIFICATION</scope>
</reference>
<dbReference type="GO" id="GO:0007411">
    <property type="term" value="P:axon guidance"/>
    <property type="evidence" value="ECO:0007669"/>
    <property type="project" value="TreeGrafter"/>
</dbReference>
<accession>A0A672FI96</accession>
<name>A0A672FI96_SALFA</name>
<dbReference type="SMART" id="SM00423">
    <property type="entry name" value="PSI"/>
    <property type="match status" value="1"/>
</dbReference>
<keyword evidence="4" id="KW-1015">Disulfide bond</keyword>
<dbReference type="GO" id="GO:0071526">
    <property type="term" value="P:semaphorin-plexin signaling pathway"/>
    <property type="evidence" value="ECO:0007669"/>
    <property type="project" value="TreeGrafter"/>
</dbReference>
<dbReference type="GO" id="GO:0000122">
    <property type="term" value="P:negative regulation of transcription by RNA polymerase II"/>
    <property type="evidence" value="ECO:0007669"/>
    <property type="project" value="TreeGrafter"/>
</dbReference>
<protein>
    <recommendedName>
        <fullName evidence="7">Sema domain-containing protein</fullName>
    </recommendedName>
</protein>
<dbReference type="InParanoid" id="A0A672FI96"/>
<dbReference type="FunFam" id="2.60.40.10:FF:001170">
    <property type="entry name" value="Sema domain, immunoglobulin domain (Ig), short basic domain, secreted, (Semaphorin) 3F"/>
    <property type="match status" value="1"/>
</dbReference>
<dbReference type="SMART" id="SM00630">
    <property type="entry name" value="Sema"/>
    <property type="match status" value="1"/>
</dbReference>
<evidence type="ECO:0000256" key="1">
    <source>
        <dbReference type="ARBA" id="ARBA00004370"/>
    </source>
</evidence>
<comment type="caution">
    <text evidence="6">Lacks conserved residue(s) required for the propagation of feature annotation.</text>
</comment>
<evidence type="ECO:0000256" key="3">
    <source>
        <dbReference type="ARBA" id="ARBA00023136"/>
    </source>
</evidence>
<dbReference type="Pfam" id="PF01403">
    <property type="entry name" value="Sema"/>
    <property type="match status" value="1"/>
</dbReference>
<dbReference type="GO" id="GO:0005615">
    <property type="term" value="C:extracellular space"/>
    <property type="evidence" value="ECO:0007669"/>
    <property type="project" value="TreeGrafter"/>
</dbReference>
<comment type="similarity">
    <text evidence="2">Belongs to the semaphorin family.</text>
</comment>
<keyword evidence="3" id="KW-0472">Membrane</keyword>
<dbReference type="SUPFAM" id="SSF101912">
    <property type="entry name" value="Sema domain"/>
    <property type="match status" value="1"/>
</dbReference>
<dbReference type="InterPro" id="IPR002165">
    <property type="entry name" value="Plexin_repeat"/>
</dbReference>
<dbReference type="GO" id="GO:0030215">
    <property type="term" value="F:semaphorin receptor binding"/>
    <property type="evidence" value="ECO:0007669"/>
    <property type="project" value="InterPro"/>
</dbReference>